<dbReference type="Pfam" id="PF18052">
    <property type="entry name" value="Rx_N"/>
    <property type="match status" value="1"/>
</dbReference>
<dbReference type="SUPFAM" id="SSF52540">
    <property type="entry name" value="P-loop containing nucleoside triphosphate hydrolases"/>
    <property type="match status" value="1"/>
</dbReference>
<name>A0A5J9WRJ2_9POAL</name>
<gene>
    <name evidence="8" type="ORF">EJB05_02162</name>
</gene>
<evidence type="ECO:0000256" key="1">
    <source>
        <dbReference type="ARBA" id="ARBA00008894"/>
    </source>
</evidence>
<evidence type="ECO:0000259" key="6">
    <source>
        <dbReference type="Pfam" id="PF00931"/>
    </source>
</evidence>
<dbReference type="AlphaFoldDB" id="A0A5J9WRJ2"/>
<feature type="non-terminal residue" evidence="8">
    <location>
        <position position="1"/>
    </location>
</feature>
<evidence type="ECO:0000256" key="3">
    <source>
        <dbReference type="ARBA" id="ARBA00022737"/>
    </source>
</evidence>
<accession>A0A5J9WRJ2</accession>
<keyword evidence="2" id="KW-0433">Leucine-rich repeat</keyword>
<dbReference type="GO" id="GO:0043531">
    <property type="term" value="F:ADP binding"/>
    <property type="evidence" value="ECO:0007669"/>
    <property type="project" value="InterPro"/>
</dbReference>
<keyword evidence="9" id="KW-1185">Reference proteome</keyword>
<feature type="domain" description="Disease resistance N-terminal" evidence="7">
    <location>
        <begin position="6"/>
        <end position="94"/>
    </location>
</feature>
<dbReference type="Gramene" id="TVU50773">
    <property type="protein sequence ID" value="TVU50773"/>
    <property type="gene ID" value="EJB05_02162"/>
</dbReference>
<dbReference type="GO" id="GO:0006952">
    <property type="term" value="P:defense response"/>
    <property type="evidence" value="ECO:0007669"/>
    <property type="project" value="UniProtKB-KW"/>
</dbReference>
<evidence type="ECO:0000256" key="2">
    <source>
        <dbReference type="ARBA" id="ARBA00022614"/>
    </source>
</evidence>
<dbReference type="InterPro" id="IPR041118">
    <property type="entry name" value="Rx_N"/>
</dbReference>
<dbReference type="OrthoDB" id="3027644at2759"/>
<dbReference type="Proteomes" id="UP000324897">
    <property type="component" value="Chromosome 6"/>
</dbReference>
<keyword evidence="3" id="KW-0677">Repeat</keyword>
<dbReference type="Gene3D" id="1.20.5.4130">
    <property type="match status" value="1"/>
</dbReference>
<evidence type="ECO:0000256" key="4">
    <source>
        <dbReference type="ARBA" id="ARBA00022741"/>
    </source>
</evidence>
<comment type="caution">
    <text evidence="8">The sequence shown here is derived from an EMBL/GenBank/DDBJ whole genome shotgun (WGS) entry which is preliminary data.</text>
</comment>
<evidence type="ECO:0008006" key="10">
    <source>
        <dbReference type="Google" id="ProtNLM"/>
    </source>
</evidence>
<evidence type="ECO:0000313" key="9">
    <source>
        <dbReference type="Proteomes" id="UP000324897"/>
    </source>
</evidence>
<evidence type="ECO:0000313" key="8">
    <source>
        <dbReference type="EMBL" id="TVU50773.1"/>
    </source>
</evidence>
<keyword evidence="5" id="KW-0611">Plant defense</keyword>
<dbReference type="InterPro" id="IPR027417">
    <property type="entry name" value="P-loop_NTPase"/>
</dbReference>
<sequence length="315" mass="35051">MASAAQSIVNKAVQLLGERPVRVVGSHVAELRDELEAINALLIMQSEAGDSGVDSFVQVSMKLLHEIGYDAEDCVDLYKLRIKCRHGFLRTRLKQLFQKHFSRRRLAREISALHARAIAIGDGQARFRASLSHSPILLPARKQAPEPAPAHANNLQRLVSFEEPADNLNNRQRLVGFEEPADNLVQRLKARADGEDGQLKVFSIVGFGGLGKTTLAMEVCRRLEAEFPLQATVPVSQKFDPSEDMATLLKSVLQEVVIPKAGNEEGIRGEESLAGIDGLDVTSLAEKLKQYLEGKRYVKVKLVNYHRIYSIFKMF</sequence>
<feature type="domain" description="NB-ARC" evidence="6">
    <location>
        <begin position="183"/>
        <end position="298"/>
    </location>
</feature>
<dbReference type="Pfam" id="PF00931">
    <property type="entry name" value="NB-ARC"/>
    <property type="match status" value="1"/>
</dbReference>
<dbReference type="EMBL" id="RWGY01000002">
    <property type="protein sequence ID" value="TVU50773.1"/>
    <property type="molecule type" value="Genomic_DNA"/>
</dbReference>
<keyword evidence="4" id="KW-0547">Nucleotide-binding</keyword>
<dbReference type="PANTHER" id="PTHR19338">
    <property type="entry name" value="TRANSLOCASE OF INNER MITOCHONDRIAL MEMBRANE 13 HOMOLOG"/>
    <property type="match status" value="1"/>
</dbReference>
<comment type="similarity">
    <text evidence="1">Belongs to the disease resistance NB-LRR family.</text>
</comment>
<evidence type="ECO:0000256" key="5">
    <source>
        <dbReference type="ARBA" id="ARBA00022821"/>
    </source>
</evidence>
<protein>
    <recommendedName>
        <fullName evidence="10">NB-ARC domain-containing protein</fullName>
    </recommendedName>
</protein>
<evidence type="ECO:0000259" key="7">
    <source>
        <dbReference type="Pfam" id="PF18052"/>
    </source>
</evidence>
<reference evidence="8 9" key="1">
    <citation type="journal article" date="2019" name="Sci. Rep.">
        <title>A high-quality genome of Eragrostis curvula grass provides insights into Poaceae evolution and supports new strategies to enhance forage quality.</title>
        <authorList>
            <person name="Carballo J."/>
            <person name="Santos B.A.C.M."/>
            <person name="Zappacosta D."/>
            <person name="Garbus I."/>
            <person name="Selva J.P."/>
            <person name="Gallo C.A."/>
            <person name="Diaz A."/>
            <person name="Albertini E."/>
            <person name="Caccamo M."/>
            <person name="Echenique V."/>
        </authorList>
    </citation>
    <scope>NUCLEOTIDE SEQUENCE [LARGE SCALE GENOMIC DNA]</scope>
    <source>
        <strain evidence="9">cv. Victoria</strain>
        <tissue evidence="8">Leaf</tissue>
    </source>
</reference>
<proteinExistence type="inferred from homology"/>
<organism evidence="8 9">
    <name type="scientific">Eragrostis curvula</name>
    <name type="common">weeping love grass</name>
    <dbReference type="NCBI Taxonomy" id="38414"/>
    <lineage>
        <taxon>Eukaryota</taxon>
        <taxon>Viridiplantae</taxon>
        <taxon>Streptophyta</taxon>
        <taxon>Embryophyta</taxon>
        <taxon>Tracheophyta</taxon>
        <taxon>Spermatophyta</taxon>
        <taxon>Magnoliopsida</taxon>
        <taxon>Liliopsida</taxon>
        <taxon>Poales</taxon>
        <taxon>Poaceae</taxon>
        <taxon>PACMAD clade</taxon>
        <taxon>Chloridoideae</taxon>
        <taxon>Eragrostideae</taxon>
        <taxon>Eragrostidinae</taxon>
        <taxon>Eragrostis</taxon>
    </lineage>
</organism>
<dbReference type="PANTHER" id="PTHR19338:SF48">
    <property type="entry name" value="OS12G0166600 PROTEIN"/>
    <property type="match status" value="1"/>
</dbReference>
<dbReference type="InterPro" id="IPR002182">
    <property type="entry name" value="NB-ARC"/>
</dbReference>
<dbReference type="Gene3D" id="3.40.50.300">
    <property type="entry name" value="P-loop containing nucleotide triphosphate hydrolases"/>
    <property type="match status" value="1"/>
</dbReference>